<evidence type="ECO:0000256" key="23">
    <source>
        <dbReference type="SAM" id="Phobius"/>
    </source>
</evidence>
<comment type="caution">
    <text evidence="24">The sequence shown here is derived from an EMBL/GenBank/DDBJ whole genome shotgun (WGS) entry which is preliminary data.</text>
</comment>
<dbReference type="GO" id="GO:0005789">
    <property type="term" value="C:endoplasmic reticulum membrane"/>
    <property type="evidence" value="ECO:0007669"/>
    <property type="project" value="UniProtKB-SubCell"/>
</dbReference>
<dbReference type="PRINTS" id="PR00463">
    <property type="entry name" value="EP450I"/>
</dbReference>
<dbReference type="PROSITE" id="PS00086">
    <property type="entry name" value="CYTOCHROME_P450"/>
    <property type="match status" value="1"/>
</dbReference>
<evidence type="ECO:0000256" key="13">
    <source>
        <dbReference type="ARBA" id="ARBA00023136"/>
    </source>
</evidence>
<dbReference type="InterPro" id="IPR001128">
    <property type="entry name" value="Cyt_P450"/>
</dbReference>
<evidence type="ECO:0000256" key="20">
    <source>
        <dbReference type="ARBA" id="ARBA00044342"/>
    </source>
</evidence>
<dbReference type="GO" id="GO:0005506">
    <property type="term" value="F:iron ion binding"/>
    <property type="evidence" value="ECO:0007669"/>
    <property type="project" value="InterPro"/>
</dbReference>
<evidence type="ECO:0000256" key="15">
    <source>
        <dbReference type="ARBA" id="ARBA00044116"/>
    </source>
</evidence>
<dbReference type="FunFam" id="1.10.630.10:FF:000049">
    <property type="entry name" value="steroid 21-hydroxylase isoform X1"/>
    <property type="match status" value="1"/>
</dbReference>
<evidence type="ECO:0000256" key="14">
    <source>
        <dbReference type="ARBA" id="ARBA00044040"/>
    </source>
</evidence>
<gene>
    <name evidence="24" type="ORF">HOLleu_37829</name>
</gene>
<dbReference type="Gene3D" id="1.10.630.10">
    <property type="entry name" value="Cytochrome P450"/>
    <property type="match status" value="1"/>
</dbReference>
<comment type="cofactor">
    <cofactor evidence="21">
        <name>heme</name>
        <dbReference type="ChEBI" id="CHEBI:30413"/>
    </cofactor>
</comment>
<dbReference type="InterPro" id="IPR002401">
    <property type="entry name" value="Cyt_P450_E_grp-I"/>
</dbReference>
<keyword evidence="23" id="KW-1133">Transmembrane helix</keyword>
<evidence type="ECO:0000256" key="8">
    <source>
        <dbReference type="ARBA" id="ARBA00022848"/>
    </source>
</evidence>
<name>A0A9Q0YHT3_HOLLE</name>
<dbReference type="InterPro" id="IPR036396">
    <property type="entry name" value="Cyt_P450_sf"/>
</dbReference>
<keyword evidence="5 21" id="KW-0349">Heme</keyword>
<evidence type="ECO:0000256" key="12">
    <source>
        <dbReference type="ARBA" id="ARBA00023121"/>
    </source>
</evidence>
<sequence length="504" mass="57645">MMELDKVTTPTLVVVSVSLLTALWFWSLRRPSAKFPPGPRGWPIIGNVMDFVGQGPHHLFMTLAEKYGDVFSVKIGSNWNVILNGSDTIKEAFLKYAVEFAGRPLTTSVEYITEGGKDIAFAPYSATWKLHRKLTYSAFRNLATGDNERFERLVFTMTERVGKILESKGDEAFDPKHIVSLAVYNFTAQMVFGKQYELDDPDLLEWQSLSQEGVEAIGNGLMADFFPVLRHIPTPGMKTLKNLVDRFFKLVNKELDSHKQSYNPRDEPKDFIEMLYHTRQTMIDEGEEGIDQISEVHIRQTVMDVFSAGTDTSIFTMHWAIALMVDYPEVQEKVQKEIDEVIGRERNPKMDDRGSLPYTECALYEVFRYSSIAPLALPHATTKDVTFRGYHIPKGTCVMPNIYSMHFDKKLWGDPENFRPEHFMDETGTMRQHPDGFLPFSTGRRVCLGESVAKAELFLIFTWLFQNFTFRKPAGKEGEIYSNVDKTALSPLLKTYEILVSKRE</sequence>
<evidence type="ECO:0000256" key="6">
    <source>
        <dbReference type="ARBA" id="ARBA00022723"/>
    </source>
</evidence>
<dbReference type="SUPFAM" id="SSF48264">
    <property type="entry name" value="Cytochrome P450"/>
    <property type="match status" value="1"/>
</dbReference>
<evidence type="ECO:0000256" key="3">
    <source>
        <dbReference type="ARBA" id="ARBA00004586"/>
    </source>
</evidence>
<evidence type="ECO:0000256" key="9">
    <source>
        <dbReference type="ARBA" id="ARBA00023002"/>
    </source>
</evidence>
<evidence type="ECO:0000256" key="16">
    <source>
        <dbReference type="ARBA" id="ARBA00044217"/>
    </source>
</evidence>
<accession>A0A9Q0YHT3</accession>
<evidence type="ECO:0000256" key="21">
    <source>
        <dbReference type="PIRSR" id="PIRSR602401-1"/>
    </source>
</evidence>
<dbReference type="InterPro" id="IPR017972">
    <property type="entry name" value="Cyt_P450_CS"/>
</dbReference>
<dbReference type="GO" id="GO:0020037">
    <property type="term" value="F:heme binding"/>
    <property type="evidence" value="ECO:0007669"/>
    <property type="project" value="InterPro"/>
</dbReference>
<proteinExistence type="inferred from homology"/>
<dbReference type="Pfam" id="PF00067">
    <property type="entry name" value="p450"/>
    <property type="match status" value="1"/>
</dbReference>
<dbReference type="GO" id="GO:0004509">
    <property type="term" value="F:steroid 21-monooxygenase activity"/>
    <property type="evidence" value="ECO:0007669"/>
    <property type="project" value="UniProtKB-EC"/>
</dbReference>
<evidence type="ECO:0000256" key="18">
    <source>
        <dbReference type="ARBA" id="ARBA00044282"/>
    </source>
</evidence>
<keyword evidence="10 21" id="KW-0408">Iron</keyword>
<keyword evidence="23" id="KW-0812">Transmembrane</keyword>
<protein>
    <recommendedName>
        <fullName evidence="15">Steroid 21-hydroxylase</fullName>
        <ecNumber evidence="14">1.14.14.16</ecNumber>
    </recommendedName>
    <alternativeName>
        <fullName evidence="19">21-OHase</fullName>
    </alternativeName>
    <alternativeName>
        <fullName evidence="16">Cytochrome P-450c21</fullName>
    </alternativeName>
    <alternativeName>
        <fullName evidence="20">Cytochrome P450 21</fullName>
    </alternativeName>
    <alternativeName>
        <fullName evidence="18">Cytochrome P450 XXI</fullName>
    </alternativeName>
    <alternativeName>
        <fullName evidence="17">Cytochrome P450-C21</fullName>
    </alternativeName>
</protein>
<keyword evidence="6 21" id="KW-0479">Metal-binding</keyword>
<dbReference type="Proteomes" id="UP001152320">
    <property type="component" value="Chromosome 20"/>
</dbReference>
<keyword evidence="12" id="KW-0446">Lipid-binding</keyword>
<dbReference type="AlphaFoldDB" id="A0A9Q0YHT3"/>
<keyword evidence="8" id="KW-0492">Microsome</keyword>
<evidence type="ECO:0000256" key="22">
    <source>
        <dbReference type="RuleBase" id="RU000461"/>
    </source>
</evidence>
<evidence type="ECO:0000256" key="5">
    <source>
        <dbReference type="ARBA" id="ARBA00022617"/>
    </source>
</evidence>
<dbReference type="GO" id="GO:0008289">
    <property type="term" value="F:lipid binding"/>
    <property type="evidence" value="ECO:0007669"/>
    <property type="project" value="UniProtKB-KW"/>
</dbReference>
<keyword evidence="25" id="KW-1185">Reference proteome</keyword>
<comment type="subcellular location">
    <subcellularLocation>
        <location evidence="1">Endomembrane system</location>
        <topology evidence="1">Peripheral membrane protein</topology>
    </subcellularLocation>
    <subcellularLocation>
        <location evidence="3">Endoplasmic reticulum membrane</location>
    </subcellularLocation>
    <subcellularLocation>
        <location evidence="2">Microsome membrane</location>
    </subcellularLocation>
</comment>
<evidence type="ECO:0000256" key="2">
    <source>
        <dbReference type="ARBA" id="ARBA00004524"/>
    </source>
</evidence>
<evidence type="ECO:0000256" key="1">
    <source>
        <dbReference type="ARBA" id="ARBA00004184"/>
    </source>
</evidence>
<dbReference type="EC" id="1.14.14.16" evidence="14"/>
<dbReference type="GO" id="GO:0042448">
    <property type="term" value="P:progesterone metabolic process"/>
    <property type="evidence" value="ECO:0007669"/>
    <property type="project" value="TreeGrafter"/>
</dbReference>
<keyword evidence="9 22" id="KW-0560">Oxidoreductase</keyword>
<dbReference type="GO" id="GO:0042446">
    <property type="term" value="P:hormone biosynthetic process"/>
    <property type="evidence" value="ECO:0007669"/>
    <property type="project" value="TreeGrafter"/>
</dbReference>
<dbReference type="PANTHER" id="PTHR24289">
    <property type="entry name" value="STEROID 17-ALPHA-HYDROXYLASE/17,20 LYASE"/>
    <property type="match status" value="1"/>
</dbReference>
<evidence type="ECO:0000313" key="24">
    <source>
        <dbReference type="EMBL" id="KAJ8022828.1"/>
    </source>
</evidence>
<dbReference type="GO" id="GO:0008610">
    <property type="term" value="P:lipid biosynthetic process"/>
    <property type="evidence" value="ECO:0007669"/>
    <property type="project" value="UniProtKB-ARBA"/>
</dbReference>
<dbReference type="GO" id="GO:0004508">
    <property type="term" value="F:steroid 17-alpha-monooxygenase activity"/>
    <property type="evidence" value="ECO:0007669"/>
    <property type="project" value="TreeGrafter"/>
</dbReference>
<evidence type="ECO:0000256" key="10">
    <source>
        <dbReference type="ARBA" id="ARBA00023004"/>
    </source>
</evidence>
<evidence type="ECO:0000256" key="4">
    <source>
        <dbReference type="ARBA" id="ARBA00010617"/>
    </source>
</evidence>
<dbReference type="PANTHER" id="PTHR24289:SF20">
    <property type="entry name" value="STEROID 17-ALPHA-HYDROXYLASE_17,20 LYASE"/>
    <property type="match status" value="1"/>
</dbReference>
<comment type="similarity">
    <text evidence="4 22">Belongs to the cytochrome P450 family.</text>
</comment>
<keyword evidence="7" id="KW-0256">Endoplasmic reticulum</keyword>
<evidence type="ECO:0000256" key="17">
    <source>
        <dbReference type="ARBA" id="ARBA00044265"/>
    </source>
</evidence>
<evidence type="ECO:0000256" key="7">
    <source>
        <dbReference type="ARBA" id="ARBA00022824"/>
    </source>
</evidence>
<dbReference type="OrthoDB" id="639466at2759"/>
<evidence type="ECO:0000313" key="25">
    <source>
        <dbReference type="Proteomes" id="UP001152320"/>
    </source>
</evidence>
<evidence type="ECO:0000256" key="11">
    <source>
        <dbReference type="ARBA" id="ARBA00023033"/>
    </source>
</evidence>
<keyword evidence="13 23" id="KW-0472">Membrane</keyword>
<dbReference type="EMBL" id="JAIZAY010000020">
    <property type="protein sequence ID" value="KAJ8022828.1"/>
    <property type="molecule type" value="Genomic_DNA"/>
</dbReference>
<organism evidence="24 25">
    <name type="scientific">Holothuria leucospilota</name>
    <name type="common">Black long sea cucumber</name>
    <name type="synonym">Mertensiothuria leucospilota</name>
    <dbReference type="NCBI Taxonomy" id="206669"/>
    <lineage>
        <taxon>Eukaryota</taxon>
        <taxon>Metazoa</taxon>
        <taxon>Echinodermata</taxon>
        <taxon>Eleutherozoa</taxon>
        <taxon>Echinozoa</taxon>
        <taxon>Holothuroidea</taxon>
        <taxon>Aspidochirotacea</taxon>
        <taxon>Aspidochirotida</taxon>
        <taxon>Holothuriidae</taxon>
        <taxon>Holothuria</taxon>
    </lineage>
</organism>
<feature type="transmembrane region" description="Helical" evidence="23">
    <location>
        <begin position="7"/>
        <end position="26"/>
    </location>
</feature>
<reference evidence="24" key="1">
    <citation type="submission" date="2021-10" db="EMBL/GenBank/DDBJ databases">
        <title>Tropical sea cucumber genome reveals ecological adaptation and Cuvierian tubules defense mechanism.</title>
        <authorList>
            <person name="Chen T."/>
        </authorList>
    </citation>
    <scope>NUCLEOTIDE SEQUENCE</scope>
    <source>
        <strain evidence="24">Nanhai2018</strain>
        <tissue evidence="24">Muscle</tissue>
    </source>
</reference>
<dbReference type="PRINTS" id="PR00385">
    <property type="entry name" value="P450"/>
</dbReference>
<feature type="binding site" description="axial binding residue" evidence="21">
    <location>
        <position position="447"/>
    </location>
    <ligand>
        <name>heme</name>
        <dbReference type="ChEBI" id="CHEBI:30413"/>
    </ligand>
    <ligandPart>
        <name>Fe</name>
        <dbReference type="ChEBI" id="CHEBI:18248"/>
    </ligandPart>
</feature>
<keyword evidence="11 22" id="KW-0503">Monooxygenase</keyword>
<evidence type="ECO:0000256" key="19">
    <source>
        <dbReference type="ARBA" id="ARBA00044304"/>
    </source>
</evidence>